<protein>
    <submittedName>
        <fullName evidence="10">Peptidase S8</fullName>
    </submittedName>
</protein>
<dbReference type="InterPro" id="IPR034204">
    <property type="entry name" value="PfSUB1-like_cat_dom"/>
</dbReference>
<keyword evidence="7" id="KW-0732">Signal</keyword>
<dbReference type="CDD" id="cd07473">
    <property type="entry name" value="Peptidases_S8_Subtilisin_like"/>
    <property type="match status" value="1"/>
</dbReference>
<evidence type="ECO:0000256" key="1">
    <source>
        <dbReference type="ARBA" id="ARBA00011073"/>
    </source>
</evidence>
<evidence type="ECO:0000256" key="7">
    <source>
        <dbReference type="SAM" id="SignalP"/>
    </source>
</evidence>
<dbReference type="RefSeq" id="WP_105934225.1">
    <property type="nucleotide sequence ID" value="NZ_PVNP01000076.1"/>
</dbReference>
<evidence type="ECO:0000256" key="5">
    <source>
        <dbReference type="PROSITE-ProRule" id="PRU01240"/>
    </source>
</evidence>
<keyword evidence="2 5" id="KW-0645">Protease</keyword>
<dbReference type="InterPro" id="IPR050131">
    <property type="entry name" value="Peptidase_S8_subtilisin-like"/>
</dbReference>
<dbReference type="InterPro" id="IPR008979">
    <property type="entry name" value="Galactose-bd-like_sf"/>
</dbReference>
<feature type="domain" description="PKD" evidence="8">
    <location>
        <begin position="663"/>
        <end position="750"/>
    </location>
</feature>
<feature type="active site" description="Charge relay system" evidence="5">
    <location>
        <position position="379"/>
    </location>
</feature>
<feature type="chain" id="PRO_5015566426" evidence="7">
    <location>
        <begin position="21"/>
        <end position="828"/>
    </location>
</feature>
<evidence type="ECO:0000256" key="6">
    <source>
        <dbReference type="RuleBase" id="RU003355"/>
    </source>
</evidence>
<evidence type="ECO:0000259" key="8">
    <source>
        <dbReference type="PROSITE" id="PS50093"/>
    </source>
</evidence>
<dbReference type="InterPro" id="IPR013783">
    <property type="entry name" value="Ig-like_fold"/>
</dbReference>
<dbReference type="InterPro" id="IPR054399">
    <property type="entry name" value="Fervidolysin-like_N_prodom"/>
</dbReference>
<dbReference type="InterPro" id="IPR022398">
    <property type="entry name" value="Peptidase_S8_His-AS"/>
</dbReference>
<dbReference type="InterPro" id="IPR002884">
    <property type="entry name" value="P_dom"/>
</dbReference>
<dbReference type="InterPro" id="IPR015500">
    <property type="entry name" value="Peptidase_S8_subtilisin-rel"/>
</dbReference>
<dbReference type="PRINTS" id="PR00723">
    <property type="entry name" value="SUBTILISIN"/>
</dbReference>
<keyword evidence="4 5" id="KW-0720">Serine protease</keyword>
<sequence length="828" mass="86925">MKTKLTALTLAMLPALGFSAAAETVKFKDDSIIVVYKESATSADKLSARALVGASIADMNADGRDDKFSHLLKGRIAKFQLQGMSVKDAINKLQANPAIAIAEPNFIWSIDATPNDEFYELLYAMNNTGQTGGTPDADIDAAEAWDISTGSSDVVVGVIDTGVQYDHPDLVNNMWMNPGEIAGNGIDDDGNGYVDDIYGIDTVNGDSDPYDDQGHGTHVSGTIGAEGNNSIGVVGVNHDVSIVGCKFLAADGFGSTEGAIACIDYMVALKEDGVNIKALNNSWGGGSFSGALEASIQAAADADILFVAAAGNDGVNNDNSPHYPSSYEVDNVLAVASTNHNDGDSGYSYGLVSVDMGAPGTDIGSTYVDDGYVYASGTSMATPHVAGAAALVWSVNPTLSAVEVKTLLMETGDDNTFLTGRTVSGKRLNVYNALLGADPQPSFGLGVDDSTMEVTAGDTAEFVFSISSIADWSGEVTFSVTDPLGGASFSSTTAMPGDEVTLFTPTADDTPWGDYQYVVTAVSDDIERSQTVNLTVLPAGLIDVTYSNNTPVSIPDNDSTGITSTITVADPYTVFGTEVSVDITHTWIGDLIVDLTSPSGTTVNLHNRSGSSDDDIVATYSVDSFNGEMMNGDWVLSITDNAGQDLGTLNNWSLSFQALGEVTNAPPVAGFEVSTDELTATFTDTSTDTDDDIVSWDWSFGDGGSSSAMSPVYTYAAEGTYSVSLTVTDSEGQSDTYSDSVTVSEPADAFIIADIRRSVLRPNGTLVTFLTWRPTPAPTVDIIRNGVVVATVANNGRYRDVARNVTDTEFTYQICDDRGCSDEMTVSF</sequence>
<comment type="caution">
    <text evidence="10">The sequence shown here is derived from an EMBL/GenBank/DDBJ whole genome shotgun (WGS) entry which is preliminary data.</text>
</comment>
<dbReference type="SUPFAM" id="SSF52743">
    <property type="entry name" value="Subtilisin-like"/>
    <property type="match status" value="1"/>
</dbReference>
<proteinExistence type="inferred from homology"/>
<organism evidence="10 11">
    <name type="scientific">Alteromonas alba</name>
    <dbReference type="NCBI Taxonomy" id="2079529"/>
    <lineage>
        <taxon>Bacteria</taxon>
        <taxon>Pseudomonadati</taxon>
        <taxon>Pseudomonadota</taxon>
        <taxon>Gammaproteobacteria</taxon>
        <taxon>Alteromonadales</taxon>
        <taxon>Alteromonadaceae</taxon>
        <taxon>Alteromonas/Salinimonas group</taxon>
        <taxon>Alteromonas</taxon>
    </lineage>
</organism>
<dbReference type="InterPro" id="IPR036852">
    <property type="entry name" value="Peptidase_S8/S53_dom_sf"/>
</dbReference>
<dbReference type="CDD" id="cd00146">
    <property type="entry name" value="PKD"/>
    <property type="match status" value="1"/>
</dbReference>
<dbReference type="PANTHER" id="PTHR43806:SF11">
    <property type="entry name" value="CEREVISIN-RELATED"/>
    <property type="match status" value="1"/>
</dbReference>
<dbReference type="Gene3D" id="2.60.120.260">
    <property type="entry name" value="Galactose-binding domain-like"/>
    <property type="match status" value="1"/>
</dbReference>
<dbReference type="Proteomes" id="UP000238949">
    <property type="component" value="Unassembled WGS sequence"/>
</dbReference>
<dbReference type="SUPFAM" id="SSF49299">
    <property type="entry name" value="PKD domain"/>
    <property type="match status" value="1"/>
</dbReference>
<dbReference type="Gene3D" id="2.60.40.10">
    <property type="entry name" value="Immunoglobulins"/>
    <property type="match status" value="1"/>
</dbReference>
<feature type="active site" description="Charge relay system" evidence="5">
    <location>
        <position position="160"/>
    </location>
</feature>
<dbReference type="PROSITE" id="PS00138">
    <property type="entry name" value="SUBTILASE_SER"/>
    <property type="match status" value="1"/>
</dbReference>
<dbReference type="InterPro" id="IPR000209">
    <property type="entry name" value="Peptidase_S8/S53_dom"/>
</dbReference>
<dbReference type="Pfam" id="PF01483">
    <property type="entry name" value="P_proprotein"/>
    <property type="match status" value="1"/>
</dbReference>
<dbReference type="EMBL" id="PVNP01000076">
    <property type="protein sequence ID" value="PRO73977.1"/>
    <property type="molecule type" value="Genomic_DNA"/>
</dbReference>
<dbReference type="InterPro" id="IPR000601">
    <property type="entry name" value="PKD_dom"/>
</dbReference>
<dbReference type="PROSITE" id="PS51829">
    <property type="entry name" value="P_HOMO_B"/>
    <property type="match status" value="1"/>
</dbReference>
<dbReference type="PROSITE" id="PS00136">
    <property type="entry name" value="SUBTILASE_ASP"/>
    <property type="match status" value="1"/>
</dbReference>
<evidence type="ECO:0000256" key="2">
    <source>
        <dbReference type="ARBA" id="ARBA00022670"/>
    </source>
</evidence>
<keyword evidence="11" id="KW-1185">Reference proteome</keyword>
<dbReference type="InterPro" id="IPR023827">
    <property type="entry name" value="Peptidase_S8_Asp-AS"/>
</dbReference>
<dbReference type="InterPro" id="IPR022409">
    <property type="entry name" value="PKD/Chitinase_dom"/>
</dbReference>
<dbReference type="InterPro" id="IPR023828">
    <property type="entry name" value="Peptidase_S8_Ser-AS"/>
</dbReference>
<feature type="signal peptide" evidence="7">
    <location>
        <begin position="1"/>
        <end position="20"/>
    </location>
</feature>
<dbReference type="PROSITE" id="PS50093">
    <property type="entry name" value="PKD"/>
    <property type="match status" value="1"/>
</dbReference>
<comment type="similarity">
    <text evidence="1 5 6">Belongs to the peptidase S8 family.</text>
</comment>
<dbReference type="PROSITE" id="PS51892">
    <property type="entry name" value="SUBTILASE"/>
    <property type="match status" value="1"/>
</dbReference>
<dbReference type="AlphaFoldDB" id="A0A2S9VBY4"/>
<dbReference type="SMART" id="SM00089">
    <property type="entry name" value="PKD"/>
    <property type="match status" value="1"/>
</dbReference>
<dbReference type="Pfam" id="PF00082">
    <property type="entry name" value="Peptidase_S8"/>
    <property type="match status" value="1"/>
</dbReference>
<reference evidence="11" key="1">
    <citation type="journal article" date="2020" name="Int. J. Syst. Evol. Microbiol.">
        <title>Alteromonas alba sp. nov., a marine bacterium isolated from the seawater of the West Pacific Ocean.</title>
        <authorList>
            <person name="Sun C."/>
            <person name="Wu Y.-H."/>
            <person name="Xamxidin M."/>
            <person name="Cheng H."/>
            <person name="Xu X.-W."/>
        </authorList>
    </citation>
    <scope>NUCLEOTIDE SEQUENCE [LARGE SCALE GENOMIC DNA]</scope>
    <source>
        <strain evidence="11">190</strain>
    </source>
</reference>
<dbReference type="Gene3D" id="3.40.50.200">
    <property type="entry name" value="Peptidase S8/S53 domain"/>
    <property type="match status" value="1"/>
</dbReference>
<dbReference type="OrthoDB" id="9790784at2"/>
<dbReference type="PANTHER" id="PTHR43806">
    <property type="entry name" value="PEPTIDASE S8"/>
    <property type="match status" value="1"/>
</dbReference>
<evidence type="ECO:0000313" key="11">
    <source>
        <dbReference type="Proteomes" id="UP000238949"/>
    </source>
</evidence>
<dbReference type="GO" id="GO:0004252">
    <property type="term" value="F:serine-type endopeptidase activity"/>
    <property type="evidence" value="ECO:0007669"/>
    <property type="project" value="UniProtKB-UniRule"/>
</dbReference>
<dbReference type="SUPFAM" id="SSF49785">
    <property type="entry name" value="Galactose-binding domain-like"/>
    <property type="match status" value="1"/>
</dbReference>
<accession>A0A2S9VBY4</accession>
<evidence type="ECO:0000313" key="10">
    <source>
        <dbReference type="EMBL" id="PRO73977.1"/>
    </source>
</evidence>
<keyword evidence="3 5" id="KW-0378">Hydrolase</keyword>
<evidence type="ECO:0000256" key="3">
    <source>
        <dbReference type="ARBA" id="ARBA00022801"/>
    </source>
</evidence>
<gene>
    <name evidence="10" type="ORF">C6Y40_08545</name>
</gene>
<evidence type="ECO:0000256" key="4">
    <source>
        <dbReference type="ARBA" id="ARBA00022825"/>
    </source>
</evidence>
<feature type="active site" description="Charge relay system" evidence="5">
    <location>
        <position position="215"/>
    </location>
</feature>
<dbReference type="PROSITE" id="PS00137">
    <property type="entry name" value="SUBTILASE_HIS"/>
    <property type="match status" value="1"/>
</dbReference>
<evidence type="ECO:0000259" key="9">
    <source>
        <dbReference type="PROSITE" id="PS51829"/>
    </source>
</evidence>
<dbReference type="InterPro" id="IPR035986">
    <property type="entry name" value="PKD_dom_sf"/>
</dbReference>
<name>A0A2S9VBY4_9ALTE</name>
<dbReference type="Pfam" id="PF22148">
    <property type="entry name" value="Fervidolysin_NPro-like"/>
    <property type="match status" value="1"/>
</dbReference>
<dbReference type="GO" id="GO:0006508">
    <property type="term" value="P:proteolysis"/>
    <property type="evidence" value="ECO:0007669"/>
    <property type="project" value="UniProtKB-KW"/>
</dbReference>
<dbReference type="Pfam" id="PF18911">
    <property type="entry name" value="PKD_4"/>
    <property type="match status" value="1"/>
</dbReference>
<feature type="domain" description="P/Homo B" evidence="9">
    <location>
        <begin position="536"/>
        <end position="664"/>
    </location>
</feature>